<accession>A0A9N7Z323</accession>
<sequence>MRRTIECSSTVGDYLRRAESTWPRGAQASAYCTKAEDQAGMHALSEKQSDIQRITAAASPSYHMRVIGALDAVAERNDCYECPHPPNQHYLSLLQAVSNEEPLPREYKYHLRAHDDIGIAAPLFSTSLAPSRSFSARTFFKPRTDVHSRRADVSAPGVLRREGRDFAGTGGRSVHDIMAAVAPGAGAHQSDRMFKPRMICSVTLPAA</sequence>
<keyword evidence="2" id="KW-1185">Reference proteome</keyword>
<organism evidence="1 2">
    <name type="scientific">Pleuronectes platessa</name>
    <name type="common">European plaice</name>
    <dbReference type="NCBI Taxonomy" id="8262"/>
    <lineage>
        <taxon>Eukaryota</taxon>
        <taxon>Metazoa</taxon>
        <taxon>Chordata</taxon>
        <taxon>Craniata</taxon>
        <taxon>Vertebrata</taxon>
        <taxon>Euteleostomi</taxon>
        <taxon>Actinopterygii</taxon>
        <taxon>Neopterygii</taxon>
        <taxon>Teleostei</taxon>
        <taxon>Neoteleostei</taxon>
        <taxon>Acanthomorphata</taxon>
        <taxon>Carangaria</taxon>
        <taxon>Pleuronectiformes</taxon>
        <taxon>Pleuronectoidei</taxon>
        <taxon>Pleuronectidae</taxon>
        <taxon>Pleuronectes</taxon>
    </lineage>
</organism>
<proteinExistence type="predicted"/>
<reference evidence="1" key="1">
    <citation type="submission" date="2020-03" db="EMBL/GenBank/DDBJ databases">
        <authorList>
            <person name="Weist P."/>
        </authorList>
    </citation>
    <scope>NUCLEOTIDE SEQUENCE</scope>
</reference>
<evidence type="ECO:0000313" key="2">
    <source>
        <dbReference type="Proteomes" id="UP001153269"/>
    </source>
</evidence>
<comment type="caution">
    <text evidence="1">The sequence shown here is derived from an EMBL/GenBank/DDBJ whole genome shotgun (WGS) entry which is preliminary data.</text>
</comment>
<dbReference type="Proteomes" id="UP001153269">
    <property type="component" value="Unassembled WGS sequence"/>
</dbReference>
<protein>
    <submittedName>
        <fullName evidence="1">Uncharacterized protein</fullName>
    </submittedName>
</protein>
<dbReference type="EMBL" id="CADEAL010004017">
    <property type="protein sequence ID" value="CAB1449490.1"/>
    <property type="molecule type" value="Genomic_DNA"/>
</dbReference>
<dbReference type="AlphaFoldDB" id="A0A9N7Z323"/>
<gene>
    <name evidence="1" type="ORF">PLEPLA_LOCUS37173</name>
</gene>
<evidence type="ECO:0000313" key="1">
    <source>
        <dbReference type="EMBL" id="CAB1449490.1"/>
    </source>
</evidence>
<name>A0A9N7Z323_PLEPL</name>